<evidence type="ECO:0000256" key="1">
    <source>
        <dbReference type="ARBA" id="ARBA00001946"/>
    </source>
</evidence>
<name>A0A2K9AXP4_9GAMM</name>
<evidence type="ECO:0000313" key="4">
    <source>
        <dbReference type="EMBL" id="AUD79911.1"/>
    </source>
</evidence>
<dbReference type="InterPro" id="IPR043128">
    <property type="entry name" value="Rev_trsase/Diguanyl_cyclase"/>
</dbReference>
<dbReference type="PANTHER" id="PTHR45138:SF9">
    <property type="entry name" value="DIGUANYLATE CYCLASE DGCM-RELATED"/>
    <property type="match status" value="1"/>
</dbReference>
<evidence type="ECO:0000256" key="3">
    <source>
        <dbReference type="ARBA" id="ARBA00034247"/>
    </source>
</evidence>
<dbReference type="GO" id="GO:0052621">
    <property type="term" value="F:diguanylate cyclase activity"/>
    <property type="evidence" value="ECO:0007669"/>
    <property type="project" value="UniProtKB-EC"/>
</dbReference>
<dbReference type="InterPro" id="IPR050469">
    <property type="entry name" value="Diguanylate_Cyclase"/>
</dbReference>
<reference evidence="4 5" key="1">
    <citation type="submission" date="2017-12" db="EMBL/GenBank/DDBJ databases">
        <title>Kangiella profundi FT102 completed genome.</title>
        <authorList>
            <person name="Xu J."/>
            <person name="Wang J."/>
            <person name="Lu Y."/>
        </authorList>
    </citation>
    <scope>NUCLEOTIDE SEQUENCE [LARGE SCALE GENOMIC DNA]</scope>
    <source>
        <strain evidence="4 5">FT102</strain>
    </source>
</reference>
<dbReference type="Gene3D" id="1.25.40.10">
    <property type="entry name" value="Tetratricopeptide repeat domain"/>
    <property type="match status" value="1"/>
</dbReference>
<dbReference type="FunFam" id="3.30.70.270:FF:000001">
    <property type="entry name" value="Diguanylate cyclase domain protein"/>
    <property type="match status" value="1"/>
</dbReference>
<sequence length="624" mass="72216">MVKLKSLLMVLLLLASSQIHSASPVDNIPLQNQLYAMGKLSIPERSQESFYNKLQSILKNPLDPHSEALANILLGDYYIHVNDPLRAREHLNIATPLVNTIDKASLYQEYNYVLMLVLRTEGKIQEAKRTADALYRDVRESWPDNKLSDIVLERAYLNSYMYRYQEAFELMELALAHAYESDDPFQLVETYNLFAILYGGLNDYPSAIDYLNKSIEIMEANPSFTQNTYLYVNLADSYRASEQFDQANDYLNKALEIARNTDDISLKAYAHQVRGRLLVDQEQYESALSEILLSQQLHKQVGEELFSFEIHSELLKIYTELEQLDKAQSHLQLAKEYASQLGSQDAHYINRLESQLAFKSGNFEQAYELLNESYTQYRKQFNDNLTYVSNLSREQLDQERLVFENKLLEQENKLNAQYVKESKKYSYILWVLILLLLLVVGIALWIMLRYRGVARTNHRMAYTDNLTKLPNRRHVFRTLELQHKSSGQTRKPYSVILFDIDFFKSINDRFGHNVGDKVIQATRNICEAVLRESDTVGRIGGEEFLILLPDTGIKEAYGIAERLREYFESYNFDDIAPGLTVTSSFGVTEYMPDDETLDLVINRADRLLYKAKNEGRNQVMASFA</sequence>
<proteinExistence type="predicted"/>
<dbReference type="KEGG" id="kpd:CW740_11880"/>
<dbReference type="OrthoDB" id="6191081at2"/>
<dbReference type="PANTHER" id="PTHR45138">
    <property type="entry name" value="REGULATORY COMPONENTS OF SENSORY TRANSDUCTION SYSTEM"/>
    <property type="match status" value="1"/>
</dbReference>
<dbReference type="SUPFAM" id="SSF48452">
    <property type="entry name" value="TPR-like"/>
    <property type="match status" value="1"/>
</dbReference>
<organism evidence="4 5">
    <name type="scientific">Kangiella profundi</name>
    <dbReference type="NCBI Taxonomy" id="1561924"/>
    <lineage>
        <taxon>Bacteria</taxon>
        <taxon>Pseudomonadati</taxon>
        <taxon>Pseudomonadota</taxon>
        <taxon>Gammaproteobacteria</taxon>
        <taxon>Kangiellales</taxon>
        <taxon>Kangiellaceae</taxon>
        <taxon>Kangiella</taxon>
    </lineage>
</organism>
<dbReference type="Pfam" id="PF13181">
    <property type="entry name" value="TPR_8"/>
    <property type="match status" value="1"/>
</dbReference>
<dbReference type="InterPro" id="IPR029787">
    <property type="entry name" value="Nucleotide_cyclase"/>
</dbReference>
<dbReference type="InterPro" id="IPR000160">
    <property type="entry name" value="GGDEF_dom"/>
</dbReference>
<gene>
    <name evidence="4" type="ORF">CW740_11880</name>
</gene>
<dbReference type="SMART" id="SM00267">
    <property type="entry name" value="GGDEF"/>
    <property type="match status" value="1"/>
</dbReference>
<keyword evidence="5" id="KW-1185">Reference proteome</keyword>
<dbReference type="Gene3D" id="3.30.70.270">
    <property type="match status" value="1"/>
</dbReference>
<dbReference type="PROSITE" id="PS50887">
    <property type="entry name" value="GGDEF"/>
    <property type="match status" value="1"/>
</dbReference>
<comment type="catalytic activity">
    <reaction evidence="3">
        <text>2 GTP = 3',3'-c-di-GMP + 2 diphosphate</text>
        <dbReference type="Rhea" id="RHEA:24898"/>
        <dbReference type="ChEBI" id="CHEBI:33019"/>
        <dbReference type="ChEBI" id="CHEBI:37565"/>
        <dbReference type="ChEBI" id="CHEBI:58805"/>
        <dbReference type="EC" id="2.7.7.65"/>
    </reaction>
</comment>
<accession>A0A2K9AXP4</accession>
<dbReference type="InterPro" id="IPR019734">
    <property type="entry name" value="TPR_rpt"/>
</dbReference>
<dbReference type="Proteomes" id="UP000232693">
    <property type="component" value="Chromosome"/>
</dbReference>
<dbReference type="NCBIfam" id="TIGR00254">
    <property type="entry name" value="GGDEF"/>
    <property type="match status" value="1"/>
</dbReference>
<dbReference type="Pfam" id="PF00990">
    <property type="entry name" value="GGDEF"/>
    <property type="match status" value="1"/>
</dbReference>
<dbReference type="RefSeq" id="WP_106647700.1">
    <property type="nucleotide sequence ID" value="NZ_BMGO01000001.1"/>
</dbReference>
<dbReference type="Pfam" id="PF13424">
    <property type="entry name" value="TPR_12"/>
    <property type="match status" value="1"/>
</dbReference>
<comment type="cofactor">
    <cofactor evidence="1">
        <name>Mg(2+)</name>
        <dbReference type="ChEBI" id="CHEBI:18420"/>
    </cofactor>
</comment>
<evidence type="ECO:0000256" key="2">
    <source>
        <dbReference type="ARBA" id="ARBA00012528"/>
    </source>
</evidence>
<dbReference type="PROSITE" id="PS50005">
    <property type="entry name" value="TPR"/>
    <property type="match status" value="2"/>
</dbReference>
<dbReference type="EC" id="2.7.7.65" evidence="2"/>
<dbReference type="SMART" id="SM00028">
    <property type="entry name" value="TPR"/>
    <property type="match status" value="4"/>
</dbReference>
<evidence type="ECO:0000313" key="5">
    <source>
        <dbReference type="Proteomes" id="UP000232693"/>
    </source>
</evidence>
<dbReference type="AlphaFoldDB" id="A0A2K9AXP4"/>
<dbReference type="EMBL" id="CP025120">
    <property type="protein sequence ID" value="AUD79911.1"/>
    <property type="molecule type" value="Genomic_DNA"/>
</dbReference>
<dbReference type="SUPFAM" id="SSF55073">
    <property type="entry name" value="Nucleotide cyclase"/>
    <property type="match status" value="1"/>
</dbReference>
<protein>
    <recommendedName>
        <fullName evidence="2">diguanylate cyclase</fullName>
        <ecNumber evidence="2">2.7.7.65</ecNumber>
    </recommendedName>
</protein>
<dbReference type="InterPro" id="IPR011990">
    <property type="entry name" value="TPR-like_helical_dom_sf"/>
</dbReference>
<dbReference type="CDD" id="cd01949">
    <property type="entry name" value="GGDEF"/>
    <property type="match status" value="1"/>
</dbReference>